<proteinExistence type="predicted"/>
<feature type="compositionally biased region" description="Polar residues" evidence="1">
    <location>
        <begin position="1"/>
        <end position="15"/>
    </location>
</feature>
<evidence type="ECO:0000313" key="3">
    <source>
        <dbReference type="Proteomes" id="UP001454036"/>
    </source>
</evidence>
<evidence type="ECO:0000256" key="1">
    <source>
        <dbReference type="SAM" id="MobiDB-lite"/>
    </source>
</evidence>
<dbReference type="EMBL" id="BAABME010008308">
    <property type="protein sequence ID" value="GAA0172842.1"/>
    <property type="molecule type" value="Genomic_DNA"/>
</dbReference>
<dbReference type="AlphaFoldDB" id="A0AAV3RER2"/>
<feature type="compositionally biased region" description="Basic and acidic residues" evidence="1">
    <location>
        <begin position="38"/>
        <end position="68"/>
    </location>
</feature>
<evidence type="ECO:0000313" key="2">
    <source>
        <dbReference type="EMBL" id="GAA0172842.1"/>
    </source>
</evidence>
<sequence>MERGATSQPGMTSRARSGAIPLTSRGTLPQYLRRPKTREHDQPKEIGDKFPRERHPEIIQEKFDESKNENLGLSTSRRPRKKRLSRYAILN</sequence>
<keyword evidence="3" id="KW-1185">Reference proteome</keyword>
<reference evidence="2 3" key="1">
    <citation type="submission" date="2024-01" db="EMBL/GenBank/DDBJ databases">
        <title>The complete chloroplast genome sequence of Lithospermum erythrorhizon: insights into the phylogenetic relationship among Boraginaceae species and the maternal lineages of purple gromwells.</title>
        <authorList>
            <person name="Okada T."/>
            <person name="Watanabe K."/>
        </authorList>
    </citation>
    <scope>NUCLEOTIDE SEQUENCE [LARGE SCALE GENOMIC DNA]</scope>
</reference>
<gene>
    <name evidence="2" type="ORF">LIER_26583</name>
</gene>
<name>A0AAV3RER2_LITER</name>
<accession>A0AAV3RER2</accession>
<organism evidence="2 3">
    <name type="scientific">Lithospermum erythrorhizon</name>
    <name type="common">Purple gromwell</name>
    <name type="synonym">Lithospermum officinale var. erythrorhizon</name>
    <dbReference type="NCBI Taxonomy" id="34254"/>
    <lineage>
        <taxon>Eukaryota</taxon>
        <taxon>Viridiplantae</taxon>
        <taxon>Streptophyta</taxon>
        <taxon>Embryophyta</taxon>
        <taxon>Tracheophyta</taxon>
        <taxon>Spermatophyta</taxon>
        <taxon>Magnoliopsida</taxon>
        <taxon>eudicotyledons</taxon>
        <taxon>Gunneridae</taxon>
        <taxon>Pentapetalae</taxon>
        <taxon>asterids</taxon>
        <taxon>lamiids</taxon>
        <taxon>Boraginales</taxon>
        <taxon>Boraginaceae</taxon>
        <taxon>Boraginoideae</taxon>
        <taxon>Lithospermeae</taxon>
        <taxon>Lithospermum</taxon>
    </lineage>
</organism>
<protein>
    <submittedName>
        <fullName evidence="2">Uncharacterized protein</fullName>
    </submittedName>
</protein>
<dbReference type="Proteomes" id="UP001454036">
    <property type="component" value="Unassembled WGS sequence"/>
</dbReference>
<comment type="caution">
    <text evidence="2">The sequence shown here is derived from an EMBL/GenBank/DDBJ whole genome shotgun (WGS) entry which is preliminary data.</text>
</comment>
<feature type="region of interest" description="Disordered" evidence="1">
    <location>
        <begin position="1"/>
        <end position="91"/>
    </location>
</feature>